<dbReference type="UniPathway" id="UPA00034">
    <property type="reaction ID" value="UER00021"/>
</dbReference>
<dbReference type="GO" id="GO:0009089">
    <property type="term" value="P:lysine biosynthetic process via diaminopimelate"/>
    <property type="evidence" value="ECO:0007669"/>
    <property type="project" value="UniProtKB-UniPathway"/>
</dbReference>
<dbReference type="Pfam" id="PF07687">
    <property type="entry name" value="M20_dimer"/>
    <property type="match status" value="1"/>
</dbReference>
<keyword evidence="9" id="KW-0862">Zinc</keyword>
<dbReference type="InterPro" id="IPR011650">
    <property type="entry name" value="Peptidase_M20_dimer"/>
</dbReference>
<dbReference type="EMBL" id="DTBD01000025">
    <property type="protein sequence ID" value="HGQ64316.1"/>
    <property type="molecule type" value="Genomic_DNA"/>
</dbReference>
<accession>A0A7C4JJA5</accession>
<dbReference type="PANTHER" id="PTHR43808:SF32">
    <property type="entry name" value="ARGE_DAPE-RELATED DEACYLASE"/>
    <property type="match status" value="1"/>
</dbReference>
<dbReference type="EMBL" id="DTCK01000034">
    <property type="protein sequence ID" value="HGQ35983.1"/>
    <property type="molecule type" value="Genomic_DNA"/>
</dbReference>
<feature type="domain" description="Peptidase M20 dimerisation" evidence="12">
    <location>
        <begin position="190"/>
        <end position="305"/>
    </location>
</feature>
<dbReference type="InterPro" id="IPR050072">
    <property type="entry name" value="Peptidase_M20A"/>
</dbReference>
<dbReference type="InterPro" id="IPR001261">
    <property type="entry name" value="ArgE/DapE_CS"/>
</dbReference>
<comment type="catalytic activity">
    <reaction evidence="11">
        <text>N-succinyl-(2S,6S)-2,6-diaminopimelate + H2O = (2S,6S)-2,6-diaminopimelate + succinate</text>
        <dbReference type="Rhea" id="RHEA:22608"/>
        <dbReference type="ChEBI" id="CHEBI:15377"/>
        <dbReference type="ChEBI" id="CHEBI:30031"/>
        <dbReference type="ChEBI" id="CHEBI:57609"/>
        <dbReference type="ChEBI" id="CHEBI:58087"/>
        <dbReference type="EC" id="3.5.1.18"/>
    </reaction>
</comment>
<evidence type="ECO:0000256" key="10">
    <source>
        <dbReference type="ARBA" id="ARBA00023285"/>
    </source>
</evidence>
<dbReference type="PROSITE" id="PS00759">
    <property type="entry name" value="ARGE_DAPE_CPG2_2"/>
    <property type="match status" value="1"/>
</dbReference>
<comment type="pathway">
    <text evidence="3">Amino-acid biosynthesis; L-lysine biosynthesis via DAP pathway; LL-2,6-diaminopimelate from (S)-tetrahydrodipicolinate (succinylase route): step 3/3.</text>
</comment>
<evidence type="ECO:0000256" key="8">
    <source>
        <dbReference type="ARBA" id="ARBA00022801"/>
    </source>
</evidence>
<evidence type="ECO:0000256" key="5">
    <source>
        <dbReference type="ARBA" id="ARBA00011921"/>
    </source>
</evidence>
<comment type="caution">
    <text evidence="14">The sequence shown here is derived from an EMBL/GenBank/DDBJ whole genome shotgun (WGS) entry which is preliminary data.</text>
</comment>
<evidence type="ECO:0000256" key="2">
    <source>
        <dbReference type="ARBA" id="ARBA00001947"/>
    </source>
</evidence>
<dbReference type="InterPro" id="IPR010182">
    <property type="entry name" value="ArgE/DapE"/>
</dbReference>
<evidence type="ECO:0000256" key="9">
    <source>
        <dbReference type="ARBA" id="ARBA00022833"/>
    </source>
</evidence>
<evidence type="ECO:0000259" key="12">
    <source>
        <dbReference type="Pfam" id="PF07687"/>
    </source>
</evidence>
<comment type="cofactor">
    <cofactor evidence="1">
        <name>Co(2+)</name>
        <dbReference type="ChEBI" id="CHEBI:48828"/>
    </cofactor>
</comment>
<name>A0A7C4JJA5_9CREN</name>
<dbReference type="SUPFAM" id="SSF55031">
    <property type="entry name" value="Bacterial exopeptidase dimerisation domain"/>
    <property type="match status" value="1"/>
</dbReference>
<dbReference type="NCBIfam" id="NF006400">
    <property type="entry name" value="PRK08651.1-3"/>
    <property type="match status" value="1"/>
</dbReference>
<dbReference type="EC" id="3.5.1.18" evidence="5"/>
<dbReference type="PANTHER" id="PTHR43808">
    <property type="entry name" value="ACETYLORNITHINE DEACETYLASE"/>
    <property type="match status" value="1"/>
</dbReference>
<evidence type="ECO:0000256" key="4">
    <source>
        <dbReference type="ARBA" id="ARBA00006247"/>
    </source>
</evidence>
<proteinExistence type="inferred from homology"/>
<evidence type="ECO:0000256" key="6">
    <source>
        <dbReference type="ARBA" id="ARBA00016853"/>
    </source>
</evidence>
<evidence type="ECO:0000313" key="14">
    <source>
        <dbReference type="EMBL" id="HGQ64316.1"/>
    </source>
</evidence>
<comment type="cofactor">
    <cofactor evidence="2">
        <name>Zn(2+)</name>
        <dbReference type="ChEBI" id="CHEBI:29105"/>
    </cofactor>
</comment>
<sequence>MYISESDTSWAINVLKDIISIPTINPPGFNYDKFAEYAFKVMKELGLDVEVIEVPGDFVADTCVECKDHPRYIVIGRIGEGGPLVHFNGHYDVVPPGEGWKHNPFQAYFEENKVYGRGSVDMKGGIASILLAVKVFTSRFRNFNGSIEIALVPDEEIGGETGTGYLTQIMRRSPNHVIIAEGSGSANMWIGHKGALWGFVEVTGVQTHGSTPWRGVNAFEYMAKIALRFLEKHSELVRNRISGYDYLDREGAKPTLTLGGEVKGSTKVNIVPGFYAFSFDRRVIPEESIEVVEEEFNRIVEDISAEFPHVRIGIKILNRLKPALTKEETKLVKALEQSIELVLGAKPRKVLCLGGLDMHYYIEKGIEAVTYGPGPDVNAHAVNEYVLVDEIINVAEVYVNTLTKLFNVNT</sequence>
<gene>
    <name evidence="14" type="ORF">ENU08_03635</name>
    <name evidence="13" type="ORF">ENU41_04825</name>
</gene>
<comment type="similarity">
    <text evidence="4">Belongs to the peptidase M20A family.</text>
</comment>
<dbReference type="NCBIfam" id="TIGR01910">
    <property type="entry name" value="DapE-ArgE"/>
    <property type="match status" value="1"/>
</dbReference>
<dbReference type="InterPro" id="IPR002933">
    <property type="entry name" value="Peptidase_M20"/>
</dbReference>
<keyword evidence="8" id="KW-0378">Hydrolase</keyword>
<protein>
    <recommendedName>
        <fullName evidence="6">Probable succinyl-diaminopimelate desuccinylase</fullName>
        <ecNumber evidence="5">3.5.1.18</ecNumber>
    </recommendedName>
</protein>
<dbReference type="Gene3D" id="3.30.70.360">
    <property type="match status" value="1"/>
</dbReference>
<evidence type="ECO:0000256" key="1">
    <source>
        <dbReference type="ARBA" id="ARBA00001941"/>
    </source>
</evidence>
<dbReference type="Pfam" id="PF01546">
    <property type="entry name" value="Peptidase_M20"/>
    <property type="match status" value="1"/>
</dbReference>
<reference evidence="14" key="1">
    <citation type="journal article" date="2020" name="mSystems">
        <title>Genome- and Community-Level Interaction Insights into Carbon Utilization and Element Cycling Functions of Hydrothermarchaeota in Hydrothermal Sediment.</title>
        <authorList>
            <person name="Zhou Z."/>
            <person name="Liu Y."/>
            <person name="Xu W."/>
            <person name="Pan J."/>
            <person name="Luo Z.H."/>
            <person name="Li M."/>
        </authorList>
    </citation>
    <scope>NUCLEOTIDE SEQUENCE [LARGE SCALE GENOMIC DNA]</scope>
    <source>
        <strain evidence="14">SpSt-637</strain>
        <strain evidence="13">SpSt-667</strain>
    </source>
</reference>
<organism evidence="14">
    <name type="scientific">Ignisphaera aggregans</name>
    <dbReference type="NCBI Taxonomy" id="334771"/>
    <lineage>
        <taxon>Archaea</taxon>
        <taxon>Thermoproteota</taxon>
        <taxon>Thermoprotei</taxon>
        <taxon>Desulfurococcales</taxon>
        <taxon>Desulfurococcaceae</taxon>
        <taxon>Ignisphaera</taxon>
    </lineage>
</organism>
<keyword evidence="10" id="KW-0170">Cobalt</keyword>
<evidence type="ECO:0000256" key="11">
    <source>
        <dbReference type="ARBA" id="ARBA00051301"/>
    </source>
</evidence>
<dbReference type="GO" id="GO:0046872">
    <property type="term" value="F:metal ion binding"/>
    <property type="evidence" value="ECO:0007669"/>
    <property type="project" value="UniProtKB-KW"/>
</dbReference>
<dbReference type="Gene3D" id="3.40.630.10">
    <property type="entry name" value="Zn peptidases"/>
    <property type="match status" value="2"/>
</dbReference>
<dbReference type="InterPro" id="IPR036264">
    <property type="entry name" value="Bact_exopeptidase_dim_dom"/>
</dbReference>
<evidence type="ECO:0000256" key="7">
    <source>
        <dbReference type="ARBA" id="ARBA00022723"/>
    </source>
</evidence>
<keyword evidence="7" id="KW-0479">Metal-binding</keyword>
<dbReference type="AlphaFoldDB" id="A0A7C4JJA5"/>
<evidence type="ECO:0000313" key="13">
    <source>
        <dbReference type="EMBL" id="HGQ35983.1"/>
    </source>
</evidence>
<dbReference type="SUPFAM" id="SSF53187">
    <property type="entry name" value="Zn-dependent exopeptidases"/>
    <property type="match status" value="1"/>
</dbReference>
<evidence type="ECO:0000256" key="3">
    <source>
        <dbReference type="ARBA" id="ARBA00005130"/>
    </source>
</evidence>
<dbReference type="GO" id="GO:0009014">
    <property type="term" value="F:succinyl-diaminopimelate desuccinylase activity"/>
    <property type="evidence" value="ECO:0007669"/>
    <property type="project" value="UniProtKB-EC"/>
</dbReference>